<accession>A0A0G0WKV2</accession>
<name>A0A0G0WKV2_9BACT</name>
<dbReference type="EMBL" id="LCBN01000045">
    <property type="protein sequence ID" value="KKS12677.1"/>
    <property type="molecule type" value="Genomic_DNA"/>
</dbReference>
<dbReference type="AlphaFoldDB" id="A0A0G0WKV2"/>
<protein>
    <submittedName>
        <fullName evidence="1">Uncharacterized protein</fullName>
    </submittedName>
</protein>
<organism evidence="1 2">
    <name type="scientific">Candidatus Daviesbacteria bacterium GW2011_GWB1_41_5</name>
    <dbReference type="NCBI Taxonomy" id="1618429"/>
    <lineage>
        <taxon>Bacteria</taxon>
        <taxon>Candidatus Daviesiibacteriota</taxon>
    </lineage>
</organism>
<evidence type="ECO:0000313" key="1">
    <source>
        <dbReference type="EMBL" id="KKS12677.1"/>
    </source>
</evidence>
<reference evidence="1 2" key="1">
    <citation type="journal article" date="2015" name="Nature">
        <title>rRNA introns, odd ribosomes, and small enigmatic genomes across a large radiation of phyla.</title>
        <authorList>
            <person name="Brown C.T."/>
            <person name="Hug L.A."/>
            <person name="Thomas B.C."/>
            <person name="Sharon I."/>
            <person name="Castelle C.J."/>
            <person name="Singh A."/>
            <person name="Wilkins M.J."/>
            <person name="Williams K.H."/>
            <person name="Banfield J.F."/>
        </authorList>
    </citation>
    <scope>NUCLEOTIDE SEQUENCE [LARGE SCALE GENOMIC DNA]</scope>
</reference>
<sequence length="161" mass="18231">MSPVDTEVAEPGIEKKQTVLIAGINIGIATIDEFVSVARTLTEFNIALVRTAPAGREWLVVYPTTNTTPDKEPDLELAPYISEEEAMEYAKTKCWRWLQKKGNALPPQTPKKQVIYTQTDLQTNPMSLNEKLKIIEKLEEEGKQVKIAKITRNHNLFSYTK</sequence>
<gene>
    <name evidence="1" type="ORF">UU67_C0045G0007</name>
</gene>
<dbReference type="Proteomes" id="UP000034753">
    <property type="component" value="Unassembled WGS sequence"/>
</dbReference>
<comment type="caution">
    <text evidence="1">The sequence shown here is derived from an EMBL/GenBank/DDBJ whole genome shotgun (WGS) entry which is preliminary data.</text>
</comment>
<evidence type="ECO:0000313" key="2">
    <source>
        <dbReference type="Proteomes" id="UP000034753"/>
    </source>
</evidence>
<proteinExistence type="predicted"/>